<keyword evidence="1" id="KW-0175">Coiled coil</keyword>
<proteinExistence type="predicted"/>
<dbReference type="RefSeq" id="WP_034540080.1">
    <property type="nucleotide sequence ID" value="NZ_CABFNH010000015.1"/>
</dbReference>
<dbReference type="Gene3D" id="1.10.287.1490">
    <property type="match status" value="1"/>
</dbReference>
<reference evidence="3 5" key="1">
    <citation type="submission" date="2014-09" db="EMBL/GenBank/DDBJ databases">
        <title>Lactobacillus mucosae CRL573 Genome Sequencing.</title>
        <authorList>
            <person name="Bleckwedel J."/>
            <person name="Teran L.C."/>
            <person name="Bonacina J."/>
            <person name="Saavedra L."/>
            <person name="Mozzi F.B."/>
            <person name="Raya R.R."/>
        </authorList>
    </citation>
    <scope>NUCLEOTIDE SEQUENCE [LARGE SCALE GENOMIC DNA]</scope>
    <source>
        <strain evidence="3 5">CRL573</strain>
    </source>
</reference>
<accession>A0A099YC15</accession>
<evidence type="ECO:0000256" key="1">
    <source>
        <dbReference type="SAM" id="Coils"/>
    </source>
</evidence>
<evidence type="ECO:0000313" key="4">
    <source>
        <dbReference type="EMBL" id="VTZ90676.1"/>
    </source>
</evidence>
<reference evidence="4 6" key="2">
    <citation type="submission" date="2019-06" db="EMBL/GenBank/DDBJ databases">
        <authorList>
            <person name="Rodrigo-Torres L."/>
            <person name="Arahal R. D."/>
            <person name="Lucena T."/>
        </authorList>
    </citation>
    <scope>NUCLEOTIDE SEQUENCE [LARGE SCALE GENOMIC DNA]</scope>
    <source>
        <strain evidence="4 6">INIA P508</strain>
    </source>
</reference>
<name>A0A099YC15_LIMMU</name>
<dbReference type="Pfam" id="PF06103">
    <property type="entry name" value="DUF948"/>
    <property type="match status" value="1"/>
</dbReference>
<feature type="transmembrane region" description="Helical" evidence="2">
    <location>
        <begin position="6"/>
        <end position="26"/>
    </location>
</feature>
<dbReference type="GeneID" id="57113662"/>
<sequence>MTAGQIAGLIAAIAFVVLVCFIGMFLSRLGKTLEETTKSIDGLSKDVDALTHELENVLGNTNELLEDLNKKSSELDPAVKAIADLGQSASDVNAAARQFTDKLNAQHESAKQGRQLLANAGKKAALNLFSKLHRSKEN</sequence>
<dbReference type="InterPro" id="IPR009293">
    <property type="entry name" value="UPF0478"/>
</dbReference>
<evidence type="ECO:0000313" key="5">
    <source>
        <dbReference type="Proteomes" id="UP000030001"/>
    </source>
</evidence>
<dbReference type="Proteomes" id="UP000030001">
    <property type="component" value="Unassembled WGS sequence"/>
</dbReference>
<gene>
    <name evidence="4" type="ORF">LMUP508_01267</name>
    <name evidence="3" type="ORF">LX03_05505</name>
</gene>
<dbReference type="EMBL" id="CABFNH010000015">
    <property type="protein sequence ID" value="VTZ90676.1"/>
    <property type="molecule type" value="Genomic_DNA"/>
</dbReference>
<keyword evidence="2" id="KW-1133">Transmembrane helix</keyword>
<organism evidence="3 5">
    <name type="scientific">Limosilactobacillus mucosae</name>
    <name type="common">Lactobacillus mucosae</name>
    <dbReference type="NCBI Taxonomy" id="97478"/>
    <lineage>
        <taxon>Bacteria</taxon>
        <taxon>Bacillati</taxon>
        <taxon>Bacillota</taxon>
        <taxon>Bacilli</taxon>
        <taxon>Lactobacillales</taxon>
        <taxon>Lactobacillaceae</taxon>
        <taxon>Limosilactobacillus</taxon>
    </lineage>
</organism>
<evidence type="ECO:0000256" key="2">
    <source>
        <dbReference type="SAM" id="Phobius"/>
    </source>
</evidence>
<evidence type="ECO:0000313" key="6">
    <source>
        <dbReference type="Proteomes" id="UP000365705"/>
    </source>
</evidence>
<evidence type="ECO:0000313" key="3">
    <source>
        <dbReference type="EMBL" id="KGL66932.1"/>
    </source>
</evidence>
<keyword evidence="2" id="KW-0472">Membrane</keyword>
<dbReference type="Proteomes" id="UP000365705">
    <property type="component" value="Unassembled WGS sequence"/>
</dbReference>
<dbReference type="AlphaFoldDB" id="A0A099YC15"/>
<dbReference type="PANTHER" id="PTHR40070">
    <property type="entry name" value="UPF0478 PROTEIN YTXG"/>
    <property type="match status" value="1"/>
</dbReference>
<keyword evidence="2" id="KW-0812">Transmembrane</keyword>
<dbReference type="EMBL" id="JROC01000031">
    <property type="protein sequence ID" value="KGL66932.1"/>
    <property type="molecule type" value="Genomic_DNA"/>
</dbReference>
<protein>
    <submittedName>
        <fullName evidence="3">Chemotaxis protein</fullName>
    </submittedName>
</protein>
<dbReference type="PANTHER" id="PTHR40070:SF1">
    <property type="entry name" value="UPF0478 PROTEIN YTXG"/>
    <property type="match status" value="1"/>
</dbReference>
<feature type="coiled-coil region" evidence="1">
    <location>
        <begin position="33"/>
        <end position="71"/>
    </location>
</feature>